<feature type="domain" description="Peptidase S8/S53" evidence="7">
    <location>
        <begin position="127"/>
        <end position="354"/>
    </location>
</feature>
<accession>A0A3N9NZ90</accession>
<dbReference type="PROSITE" id="PS51892">
    <property type="entry name" value="SUBTILASE"/>
    <property type="match status" value="1"/>
</dbReference>
<reference evidence="8 9" key="1">
    <citation type="submission" date="2018-11" db="EMBL/GenBank/DDBJ databases">
        <title>Genome sequence of strain 7197.</title>
        <authorList>
            <person name="Gao J."/>
            <person name="Sun J."/>
        </authorList>
    </citation>
    <scope>NUCLEOTIDE SEQUENCE [LARGE SCALE GENOMIC DNA]</scope>
    <source>
        <strain evidence="8 9">7197</strain>
    </source>
</reference>
<organism evidence="8 9">
    <name type="scientific">Paenibacillus rhizophilus</name>
    <dbReference type="NCBI Taxonomy" id="1850366"/>
    <lineage>
        <taxon>Bacteria</taxon>
        <taxon>Bacillati</taxon>
        <taxon>Bacillota</taxon>
        <taxon>Bacilli</taxon>
        <taxon>Bacillales</taxon>
        <taxon>Paenibacillaceae</taxon>
        <taxon>Paenibacillus</taxon>
    </lineage>
</organism>
<keyword evidence="2 6" id="KW-0645">Protease</keyword>
<keyword evidence="9" id="KW-1185">Reference proteome</keyword>
<proteinExistence type="inferred from homology"/>
<dbReference type="SUPFAM" id="SSF52743">
    <property type="entry name" value="Subtilisin-like"/>
    <property type="match status" value="1"/>
</dbReference>
<evidence type="ECO:0000313" key="8">
    <source>
        <dbReference type="EMBL" id="RQW08194.1"/>
    </source>
</evidence>
<gene>
    <name evidence="8" type="ORF">EH198_23055</name>
</gene>
<dbReference type="Gene3D" id="3.40.50.200">
    <property type="entry name" value="Peptidase S8/S53 domain"/>
    <property type="match status" value="1"/>
</dbReference>
<evidence type="ECO:0000256" key="4">
    <source>
        <dbReference type="ARBA" id="ARBA00022801"/>
    </source>
</evidence>
<comment type="caution">
    <text evidence="8">The sequence shown here is derived from an EMBL/GenBank/DDBJ whole genome shotgun (WGS) entry which is preliminary data.</text>
</comment>
<name>A0A3N9NZ90_9BACL</name>
<dbReference type="PANTHER" id="PTHR43806">
    <property type="entry name" value="PEPTIDASE S8"/>
    <property type="match status" value="1"/>
</dbReference>
<dbReference type="InterPro" id="IPR015500">
    <property type="entry name" value="Peptidase_S8_subtilisin-rel"/>
</dbReference>
<dbReference type="InterPro" id="IPR000209">
    <property type="entry name" value="Peptidase_S8/S53_dom"/>
</dbReference>
<dbReference type="GO" id="GO:0006508">
    <property type="term" value="P:proteolysis"/>
    <property type="evidence" value="ECO:0007669"/>
    <property type="project" value="UniProtKB-KW"/>
</dbReference>
<evidence type="ECO:0000256" key="2">
    <source>
        <dbReference type="ARBA" id="ARBA00022670"/>
    </source>
</evidence>
<evidence type="ECO:0000256" key="1">
    <source>
        <dbReference type="ARBA" id="ARBA00011073"/>
    </source>
</evidence>
<dbReference type="CDD" id="cd07477">
    <property type="entry name" value="Peptidases_S8_Subtilisin_subset"/>
    <property type="match status" value="1"/>
</dbReference>
<dbReference type="InterPro" id="IPR022398">
    <property type="entry name" value="Peptidase_S8_His-AS"/>
</dbReference>
<protein>
    <submittedName>
        <fullName evidence="8">Peptidase S8</fullName>
    </submittedName>
</protein>
<dbReference type="InterPro" id="IPR050131">
    <property type="entry name" value="Peptidase_S8_subtilisin-like"/>
</dbReference>
<dbReference type="InterPro" id="IPR036852">
    <property type="entry name" value="Peptidase_S8/S53_dom_sf"/>
</dbReference>
<dbReference type="AlphaFoldDB" id="A0A3N9NZ90"/>
<dbReference type="InterPro" id="IPR034202">
    <property type="entry name" value="Subtilisin_Carlsberg-like"/>
</dbReference>
<dbReference type="Proteomes" id="UP000282529">
    <property type="component" value="Unassembled WGS sequence"/>
</dbReference>
<keyword evidence="3" id="KW-0479">Metal-binding</keyword>
<evidence type="ECO:0000259" key="7">
    <source>
        <dbReference type="Pfam" id="PF00082"/>
    </source>
</evidence>
<sequence>MDFHEFWKLVLEEAAAAPGNAERRIVTFHDPRQYAGALSQWKSLKSRRPGLRRVKVSPLIRAFFVPAAGAVKLVQRYSEAVAVEEDLRIQIHSHTQSPAANKNSHSLPWGVRAIRAPQAWSRSTGVHIKIGVIDTGADFLHPDLKSSLASGVNLLHRGMLPIDDNGHGTHIAGTLAAAGGMRGMMGVAPRSLIYPVKAFDHTGSAFVSDIVLAIDWCVQNRIDLINMSFGMKSRSNALHDVVVKAYRAGIPIIASSGNDGKRGGDYPARYSEAIAVGAIDRKRRVASFSNHGSYIDVYGPGENVTSCWPKEGYKEMSGTSMATSHVTGAAALLLALRPGITPRELKLALRRTSSPLLLRKGQRRATLGGGAVDAMRLLRARARRPTGAGSAPRMPG</sequence>
<dbReference type="PRINTS" id="PR00723">
    <property type="entry name" value="SUBTILISIN"/>
</dbReference>
<comment type="similarity">
    <text evidence="1 6">Belongs to the peptidase S8 family.</text>
</comment>
<dbReference type="OrthoDB" id="9798386at2"/>
<feature type="active site" description="Charge relay system" evidence="6">
    <location>
        <position position="167"/>
    </location>
</feature>
<dbReference type="GO" id="GO:0004252">
    <property type="term" value="F:serine-type endopeptidase activity"/>
    <property type="evidence" value="ECO:0007669"/>
    <property type="project" value="UniProtKB-UniRule"/>
</dbReference>
<evidence type="ECO:0000313" key="9">
    <source>
        <dbReference type="Proteomes" id="UP000282529"/>
    </source>
</evidence>
<dbReference type="Pfam" id="PF00082">
    <property type="entry name" value="Peptidase_S8"/>
    <property type="match status" value="1"/>
</dbReference>
<keyword evidence="4 6" id="KW-0378">Hydrolase</keyword>
<dbReference type="PANTHER" id="PTHR43806:SF11">
    <property type="entry name" value="CEREVISIN-RELATED"/>
    <property type="match status" value="1"/>
</dbReference>
<evidence type="ECO:0000256" key="3">
    <source>
        <dbReference type="ARBA" id="ARBA00022723"/>
    </source>
</evidence>
<dbReference type="EMBL" id="RQPI01000023">
    <property type="protein sequence ID" value="RQW08194.1"/>
    <property type="molecule type" value="Genomic_DNA"/>
</dbReference>
<dbReference type="PROSITE" id="PS00137">
    <property type="entry name" value="SUBTILASE_HIS"/>
    <property type="match status" value="1"/>
</dbReference>
<evidence type="ECO:0000256" key="6">
    <source>
        <dbReference type="PROSITE-ProRule" id="PRU01240"/>
    </source>
</evidence>
<evidence type="ECO:0000256" key="5">
    <source>
        <dbReference type="ARBA" id="ARBA00022825"/>
    </source>
</evidence>
<dbReference type="RefSeq" id="WP_124697839.1">
    <property type="nucleotide sequence ID" value="NZ_JBHUFE010000034.1"/>
</dbReference>
<dbReference type="GO" id="GO:0046872">
    <property type="term" value="F:metal ion binding"/>
    <property type="evidence" value="ECO:0007669"/>
    <property type="project" value="UniProtKB-KW"/>
</dbReference>
<feature type="active site" description="Charge relay system" evidence="6">
    <location>
        <position position="320"/>
    </location>
</feature>
<feature type="active site" description="Charge relay system" evidence="6">
    <location>
        <position position="134"/>
    </location>
</feature>
<keyword evidence="5 6" id="KW-0720">Serine protease</keyword>